<comment type="subcellular location">
    <subcellularLocation>
        <location evidence="1 8">Cell membrane</location>
        <topology evidence="1 8">Multi-pass membrane protein</topology>
    </subcellularLocation>
</comment>
<gene>
    <name evidence="11" type="ORF">GY4MC1_1104</name>
</gene>
<evidence type="ECO:0000256" key="8">
    <source>
        <dbReference type="RuleBase" id="RU363032"/>
    </source>
</evidence>
<dbReference type="PANTHER" id="PTHR30425:SF2">
    <property type="entry name" value="ABC TRANSPORTER PERMEASE PROTEIN YQGH-RELATED"/>
    <property type="match status" value="1"/>
</dbReference>
<evidence type="ECO:0000256" key="6">
    <source>
        <dbReference type="ARBA" id="ARBA00022989"/>
    </source>
</evidence>
<dbReference type="GO" id="GO:0005315">
    <property type="term" value="F:phosphate transmembrane transporter activity"/>
    <property type="evidence" value="ECO:0007669"/>
    <property type="project" value="InterPro"/>
</dbReference>
<dbReference type="Pfam" id="PF00528">
    <property type="entry name" value="BPD_transp_1"/>
    <property type="match status" value="1"/>
</dbReference>
<dbReference type="PANTHER" id="PTHR30425">
    <property type="entry name" value="PHOSPHATE TRANSPORT SYSTEM PERMEASE PROTEIN PST"/>
    <property type="match status" value="1"/>
</dbReference>
<protein>
    <recommendedName>
        <fullName evidence="9">Phosphate transport system permease protein</fullName>
    </recommendedName>
</protein>
<dbReference type="Gene3D" id="1.10.3720.10">
    <property type="entry name" value="MetI-like"/>
    <property type="match status" value="1"/>
</dbReference>
<evidence type="ECO:0000256" key="9">
    <source>
        <dbReference type="RuleBase" id="RU363054"/>
    </source>
</evidence>
<feature type="domain" description="ABC transmembrane type-1" evidence="10">
    <location>
        <begin position="77"/>
        <end position="287"/>
    </location>
</feature>
<evidence type="ECO:0000259" key="10">
    <source>
        <dbReference type="PROSITE" id="PS50928"/>
    </source>
</evidence>
<comment type="function">
    <text evidence="9">Part of the binding-protein-dependent transport system for phosphate; probably responsible for the translocation of the substrate across the membrane.</text>
</comment>
<evidence type="ECO:0000313" key="11">
    <source>
        <dbReference type="EMBL" id="ADP73916.1"/>
    </source>
</evidence>
<evidence type="ECO:0000256" key="1">
    <source>
        <dbReference type="ARBA" id="ARBA00004651"/>
    </source>
</evidence>
<reference evidence="11" key="1">
    <citation type="submission" date="2010-10" db="EMBL/GenBank/DDBJ databases">
        <title>Complete sequence of chromosome of Geobacillus sp. Y4.1MC1.</title>
        <authorList>
            <consortium name="US DOE Joint Genome Institute"/>
            <person name="Lucas S."/>
            <person name="Copeland A."/>
            <person name="Lapidus A."/>
            <person name="Cheng J.-F."/>
            <person name="Bruce D."/>
            <person name="Goodwin L."/>
            <person name="Pitluck S."/>
            <person name="Chertkov O."/>
            <person name="Zhang X."/>
            <person name="Detter J.C."/>
            <person name="Han C."/>
            <person name="Tapia R."/>
            <person name="Land M."/>
            <person name="Hauser L."/>
            <person name="Jeffries C."/>
            <person name="Kyrpides N."/>
            <person name="Ivanova N."/>
            <person name="Ovchinnikova G."/>
            <person name="Brumm P."/>
            <person name="Mead D."/>
            <person name="Woyke T."/>
        </authorList>
    </citation>
    <scope>NUCLEOTIDE SEQUENCE [LARGE SCALE GENOMIC DNA]</scope>
    <source>
        <strain evidence="11">Y4.1MC1</strain>
    </source>
</reference>
<evidence type="ECO:0000256" key="5">
    <source>
        <dbReference type="ARBA" id="ARBA00022692"/>
    </source>
</evidence>
<keyword evidence="6 8" id="KW-1133">Transmembrane helix</keyword>
<proteinExistence type="inferred from homology"/>
<dbReference type="KEGG" id="gmc:GY4MC1_1104"/>
<evidence type="ECO:0000256" key="2">
    <source>
        <dbReference type="ARBA" id="ARBA00007069"/>
    </source>
</evidence>
<dbReference type="CDD" id="cd06261">
    <property type="entry name" value="TM_PBP2"/>
    <property type="match status" value="1"/>
</dbReference>
<accession>A0A7U3YE12</accession>
<dbReference type="AlphaFoldDB" id="A0A7U3YE12"/>
<comment type="similarity">
    <text evidence="2 9">Belongs to the binding-protein-dependent transport system permease family. CysTW subfamily.</text>
</comment>
<name>A0A7U3YE12_GEOS0</name>
<keyword evidence="3 8" id="KW-0813">Transport</keyword>
<dbReference type="GO" id="GO:0006817">
    <property type="term" value="P:phosphate ion transport"/>
    <property type="evidence" value="ECO:0007669"/>
    <property type="project" value="UniProtKB-KW"/>
</dbReference>
<dbReference type="PROSITE" id="PS50928">
    <property type="entry name" value="ABC_TM1"/>
    <property type="match status" value="1"/>
</dbReference>
<keyword evidence="9" id="KW-0592">Phosphate transport</keyword>
<feature type="transmembrane region" description="Helical" evidence="8">
    <location>
        <begin position="14"/>
        <end position="39"/>
    </location>
</feature>
<feature type="transmembrane region" description="Helical" evidence="8">
    <location>
        <begin position="122"/>
        <end position="141"/>
    </location>
</feature>
<evidence type="ECO:0000256" key="7">
    <source>
        <dbReference type="ARBA" id="ARBA00023136"/>
    </source>
</evidence>
<feature type="transmembrane region" description="Helical" evidence="8">
    <location>
        <begin position="73"/>
        <end position="102"/>
    </location>
</feature>
<evidence type="ECO:0000256" key="4">
    <source>
        <dbReference type="ARBA" id="ARBA00022475"/>
    </source>
</evidence>
<dbReference type="InterPro" id="IPR051124">
    <property type="entry name" value="Phosphate_Transport_Permease"/>
</dbReference>
<sequence>MKEKGKLYYWKSEYIGRALVTFCGLLIVITTILVIAFICGKGIQSFTQNGISLKEMLFSTEWKPGDSNPKYGAVIFIAGSTLVSLGAVLLSTPIALALAIFINFISPKFGSAVLKPVLELLVGIPSVVYGWLGVTILIPLLRESFGGVGFSLLAGIIVLSVMILPTITSIASDALSAVPFSYLEASYGLGSTRWQAISRVIVPAAKTGIFTGIVLGLARAFGEALAVQMVIGNTVKLPSGLYSPTATLTGILTMDMANTINGTAWNNALWTLAMILLFISFFFIFLIRMIGRRGER</sequence>
<feature type="transmembrane region" description="Helical" evidence="8">
    <location>
        <begin position="148"/>
        <end position="171"/>
    </location>
</feature>
<dbReference type="InterPro" id="IPR035906">
    <property type="entry name" value="MetI-like_sf"/>
</dbReference>
<keyword evidence="5 8" id="KW-0812">Transmembrane</keyword>
<evidence type="ECO:0000256" key="3">
    <source>
        <dbReference type="ARBA" id="ARBA00022448"/>
    </source>
</evidence>
<dbReference type="InterPro" id="IPR000515">
    <property type="entry name" value="MetI-like"/>
</dbReference>
<dbReference type="NCBIfam" id="TIGR02138">
    <property type="entry name" value="phosphate_pstC"/>
    <property type="match status" value="1"/>
</dbReference>
<keyword evidence="4 9" id="KW-1003">Cell membrane</keyword>
<feature type="transmembrane region" description="Helical" evidence="8">
    <location>
        <begin position="268"/>
        <end position="287"/>
    </location>
</feature>
<keyword evidence="7 8" id="KW-0472">Membrane</keyword>
<dbReference type="InterPro" id="IPR011864">
    <property type="entry name" value="Phosphate_PstC"/>
</dbReference>
<dbReference type="GO" id="GO:0005886">
    <property type="term" value="C:plasma membrane"/>
    <property type="evidence" value="ECO:0007669"/>
    <property type="project" value="UniProtKB-SubCell"/>
</dbReference>
<dbReference type="EMBL" id="CP002293">
    <property type="protein sequence ID" value="ADP73916.1"/>
    <property type="molecule type" value="Genomic_DNA"/>
</dbReference>
<dbReference type="SUPFAM" id="SSF161098">
    <property type="entry name" value="MetI-like"/>
    <property type="match status" value="1"/>
</dbReference>
<comment type="caution">
    <text evidence="9">Lacks conserved residue(s) required for the propagation of feature annotation.</text>
</comment>
<organism evidence="11">
    <name type="scientific">Geobacillus sp. (strain Y4.1MC1)</name>
    <dbReference type="NCBI Taxonomy" id="581103"/>
    <lineage>
        <taxon>Bacteria</taxon>
        <taxon>Bacillati</taxon>
        <taxon>Bacillota</taxon>
        <taxon>Bacilli</taxon>
        <taxon>Bacillales</taxon>
        <taxon>Anoxybacillaceae</taxon>
        <taxon>Geobacillus</taxon>
    </lineage>
</organism>